<dbReference type="GO" id="GO:0032933">
    <property type="term" value="P:SREBP signaling pathway"/>
    <property type="evidence" value="ECO:0007669"/>
    <property type="project" value="InterPro"/>
</dbReference>
<comment type="caution">
    <text evidence="3">The sequence shown here is derived from an EMBL/GenBank/DDBJ whole genome shotgun (WGS) entry which is preliminary data.</text>
</comment>
<dbReference type="EMBL" id="NJES01000130">
    <property type="protein sequence ID" value="PHH77172.1"/>
    <property type="molecule type" value="Genomic_DNA"/>
</dbReference>
<proteinExistence type="predicted"/>
<feature type="region of interest" description="Disordered" evidence="1">
    <location>
        <begin position="1"/>
        <end position="61"/>
    </location>
</feature>
<dbReference type="Pfam" id="PF08508">
    <property type="entry name" value="DUF1746"/>
    <property type="match status" value="1"/>
</dbReference>
<accession>A0A2C5ZBS7</accession>
<organism evidence="3 4">
    <name type="scientific">Ophiocordyceps camponoti-rufipedis</name>
    <dbReference type="NCBI Taxonomy" id="2004952"/>
    <lineage>
        <taxon>Eukaryota</taxon>
        <taxon>Fungi</taxon>
        <taxon>Dikarya</taxon>
        <taxon>Ascomycota</taxon>
        <taxon>Pezizomycotina</taxon>
        <taxon>Sordariomycetes</taxon>
        <taxon>Hypocreomycetidae</taxon>
        <taxon>Hypocreales</taxon>
        <taxon>Ophiocordycipitaceae</taxon>
        <taxon>Ophiocordyceps</taxon>
    </lineage>
</organism>
<dbReference type="InterPro" id="IPR013715">
    <property type="entry name" value="DUF1746"/>
</dbReference>
<feature type="domain" description="DUF1746" evidence="2">
    <location>
        <begin position="76"/>
        <end position="191"/>
    </location>
</feature>
<dbReference type="PANTHER" id="PTHR39405:SF1">
    <property type="entry name" value="DSC E3 UBIQUITIN LIGASE COMPLEX SUBUNIT 4"/>
    <property type="match status" value="1"/>
</dbReference>
<gene>
    <name evidence="3" type="ORF">CDD80_861</name>
</gene>
<dbReference type="PANTHER" id="PTHR39405">
    <property type="entry name" value="DSC E3 UBIQUITIN LIGASE COMPLEX SUBUNIT 4"/>
    <property type="match status" value="1"/>
</dbReference>
<protein>
    <recommendedName>
        <fullName evidence="2">DUF1746 domain-containing protein</fullName>
    </recommendedName>
</protein>
<name>A0A2C5ZBS7_9HYPO</name>
<keyword evidence="4" id="KW-1185">Reference proteome</keyword>
<dbReference type="GO" id="GO:0005783">
    <property type="term" value="C:endoplasmic reticulum"/>
    <property type="evidence" value="ECO:0007669"/>
    <property type="project" value="TreeGrafter"/>
</dbReference>
<dbReference type="OrthoDB" id="5428737at2759"/>
<reference evidence="3 4" key="1">
    <citation type="submission" date="2017-06" db="EMBL/GenBank/DDBJ databases">
        <title>Ant-infecting Ophiocordyceps genomes reveal a high diversity of potential behavioral manipulation genes and a possible major role for enterotoxins.</title>
        <authorList>
            <person name="De Bekker C."/>
            <person name="Evans H.C."/>
            <person name="Brachmann A."/>
            <person name="Hughes D.P."/>
        </authorList>
    </citation>
    <scope>NUCLEOTIDE SEQUENCE [LARGE SCALE GENOMIC DNA]</scope>
    <source>
        <strain evidence="3 4">Map16</strain>
    </source>
</reference>
<evidence type="ECO:0000313" key="4">
    <source>
        <dbReference type="Proteomes" id="UP000226431"/>
    </source>
</evidence>
<dbReference type="Proteomes" id="UP000226431">
    <property type="component" value="Unassembled WGS sequence"/>
</dbReference>
<feature type="compositionally biased region" description="Acidic residues" evidence="1">
    <location>
        <begin position="23"/>
        <end position="33"/>
    </location>
</feature>
<evidence type="ECO:0000256" key="1">
    <source>
        <dbReference type="SAM" id="MobiDB-lite"/>
    </source>
</evidence>
<feature type="region of interest" description="Disordered" evidence="1">
    <location>
        <begin position="227"/>
        <end position="283"/>
    </location>
</feature>
<dbReference type="GO" id="GO:0044695">
    <property type="term" value="C:Dsc E3 ubiquitin ligase complex"/>
    <property type="evidence" value="ECO:0007669"/>
    <property type="project" value="InterPro"/>
</dbReference>
<feature type="compositionally biased region" description="Basic residues" evidence="1">
    <location>
        <begin position="47"/>
        <end position="61"/>
    </location>
</feature>
<sequence length="350" mass="38621">MSDDASPSRPVRNLDSPANVQAGDDDLPVADEMAEQRDAGSPSASRQPRRRRSRSAKKRHPGLAKKLSFLSHLLKSLDTIVIAEISCLYYMECSLWRFLLRCAGEFTYLSPKDESFPIFMPVTFVQIWYILVSNLICLFCHLVFSPPVGPEYHRGYQHGGLIIDFIGQKPPTYRLYYCLADLMILALQCLMLAAHNERELLRAALKTFRPMLPVADEPDIVSRQDMDAEERGVAREQPTIGSAQDPSGIELQPLSRPREETFEGGDDTAPLLPEVSDGSSPTVPLSDVMASGNAVIGHFHVVESLLSASTGFERTAAHSLQTISYGATMAALQARRQSASARGPSPHPNR</sequence>
<dbReference type="AlphaFoldDB" id="A0A2C5ZBS7"/>
<evidence type="ECO:0000313" key="3">
    <source>
        <dbReference type="EMBL" id="PHH77172.1"/>
    </source>
</evidence>
<dbReference type="InterPro" id="IPR038967">
    <property type="entry name" value="Dsc4-like"/>
</dbReference>
<evidence type="ECO:0000259" key="2">
    <source>
        <dbReference type="Pfam" id="PF08508"/>
    </source>
</evidence>